<name>A0A1Y1V838_9FUNG</name>
<dbReference type="GO" id="GO:0010737">
    <property type="term" value="P:protein kinase A signaling"/>
    <property type="evidence" value="ECO:0007669"/>
    <property type="project" value="TreeGrafter"/>
</dbReference>
<dbReference type="PANTHER" id="PTHR12832">
    <property type="entry name" value="TESTIS-SPECIFIC PROTEIN PBS13 T-COMPLEX 11"/>
    <property type="match status" value="1"/>
</dbReference>
<protein>
    <recommendedName>
        <fullName evidence="5">T-complex 11</fullName>
    </recommendedName>
</protein>
<dbReference type="Pfam" id="PF05794">
    <property type="entry name" value="Tcp11"/>
    <property type="match status" value="1"/>
</dbReference>
<proteinExistence type="inferred from homology"/>
<dbReference type="AlphaFoldDB" id="A0A1Y1V838"/>
<dbReference type="Proteomes" id="UP000193719">
    <property type="component" value="Unassembled WGS sequence"/>
</dbReference>
<evidence type="ECO:0000256" key="1">
    <source>
        <dbReference type="ARBA" id="ARBA00010954"/>
    </source>
</evidence>
<feature type="compositionally biased region" description="Basic and acidic residues" evidence="2">
    <location>
        <begin position="429"/>
        <end position="443"/>
    </location>
</feature>
<feature type="compositionally biased region" description="Low complexity" evidence="2">
    <location>
        <begin position="283"/>
        <end position="316"/>
    </location>
</feature>
<evidence type="ECO:0000313" key="3">
    <source>
        <dbReference type="EMBL" id="ORX49350.1"/>
    </source>
</evidence>
<dbReference type="PANTHER" id="PTHR12832:SF11">
    <property type="entry name" value="LD23868P"/>
    <property type="match status" value="1"/>
</dbReference>
<evidence type="ECO:0000256" key="2">
    <source>
        <dbReference type="SAM" id="MobiDB-lite"/>
    </source>
</evidence>
<comment type="caution">
    <text evidence="3">The sequence shown here is derived from an EMBL/GenBank/DDBJ whole genome shotgun (WGS) entry which is preliminary data.</text>
</comment>
<evidence type="ECO:0008006" key="5">
    <source>
        <dbReference type="Google" id="ProtNLM"/>
    </source>
</evidence>
<dbReference type="STRING" id="1754191.A0A1Y1V838"/>
<dbReference type="OrthoDB" id="276323at2759"/>
<evidence type="ECO:0000313" key="4">
    <source>
        <dbReference type="Proteomes" id="UP000193719"/>
    </source>
</evidence>
<comment type="similarity">
    <text evidence="1">Belongs to the TCP11 family.</text>
</comment>
<accession>A0A1Y1V838</accession>
<keyword evidence="4" id="KW-1185">Reference proteome</keyword>
<feature type="region of interest" description="Disordered" evidence="2">
    <location>
        <begin position="282"/>
        <end position="337"/>
    </location>
</feature>
<organism evidence="3 4">
    <name type="scientific">Piromyces finnis</name>
    <dbReference type="NCBI Taxonomy" id="1754191"/>
    <lineage>
        <taxon>Eukaryota</taxon>
        <taxon>Fungi</taxon>
        <taxon>Fungi incertae sedis</taxon>
        <taxon>Chytridiomycota</taxon>
        <taxon>Chytridiomycota incertae sedis</taxon>
        <taxon>Neocallimastigomycetes</taxon>
        <taxon>Neocallimastigales</taxon>
        <taxon>Neocallimastigaceae</taxon>
        <taxon>Piromyces</taxon>
    </lineage>
</organism>
<feature type="region of interest" description="Disordered" evidence="2">
    <location>
        <begin position="405"/>
        <end position="443"/>
    </location>
</feature>
<sequence length="589" mass="69244">MNLLNEYNQHFTNFQLAHEIILNPNFQFQYLNEEEGNNVKDEKASNIDLSEDKYNNIISKVTKIAQKAFFNLVQESFDSGNETQFIPGIIKDIKDRLLYLTNKNKKTYDQINEVLDEKLIIQQIQHGTTDFNNIFKFVLDTMLQLCAPIRDPIIKKIYTMETPVQKIKAILNQLDNMKIDLANYNIKKFRPILKNFAVEYERKKFKEAIKSNLIDLQYTERWLTQSIVRLIKKQSNIKLTKELKKKKKENQTRYIDIYNDAFSSLLFKREIVNNDKTLVELGNTKLPNNNNNSESNNCIDNNKSKYSSNSTNKMSNVGSEDGRCSPSKMNKKNNNSKDDEIILPETLMFDFNRVLEYQKDLRDIAIVSSIIILCQSIVPYLHGKEFIVNNLYSELLDYIENNIPKQKQKQSENKESSDDDRTTFVNNDNKSETNVEEGKKKNKMDKESKLSSIMADFSKYIVTKIETVILDSVINYNNVITNYVKLEPKILSANEKVLLKKMIVNILMLNNNMYNVISRQIMSLFLHYLKTGIFKTETLDRFCLQYSKDRLEKIFIKIKFFTEYNRDVYSEYYDNIISKLLIIYKFYPS</sequence>
<dbReference type="EMBL" id="MCFH01000024">
    <property type="protein sequence ID" value="ORX49350.1"/>
    <property type="molecule type" value="Genomic_DNA"/>
</dbReference>
<dbReference type="InterPro" id="IPR008862">
    <property type="entry name" value="Tcp11"/>
</dbReference>
<feature type="compositionally biased region" description="Basic and acidic residues" evidence="2">
    <location>
        <begin position="409"/>
        <end position="422"/>
    </location>
</feature>
<gene>
    <name evidence="3" type="ORF">BCR36DRAFT_397930</name>
</gene>
<reference evidence="3 4" key="1">
    <citation type="submission" date="2016-08" db="EMBL/GenBank/DDBJ databases">
        <title>Genomes of anaerobic fungi encode conserved fungal cellulosomes for biomass hydrolysis.</title>
        <authorList>
            <consortium name="DOE Joint Genome Institute"/>
            <person name="Haitjema C.H."/>
            <person name="Gilmore S.P."/>
            <person name="Henske J.K."/>
            <person name="Solomon K.V."/>
            <person name="De Groot R."/>
            <person name="Kuo A."/>
            <person name="Mondo S.J."/>
            <person name="Salamov A.A."/>
            <person name="Labutti K."/>
            <person name="Zhao Z."/>
            <person name="Chiniquy J."/>
            <person name="Barry K."/>
            <person name="Brewer H.M."/>
            <person name="Purvine S.O."/>
            <person name="Wright A.T."/>
            <person name="Boxma B."/>
            <person name="Van Alen T."/>
            <person name="Hackstein J.H."/>
            <person name="Baker S.E."/>
            <person name="Grigoriev I.V."/>
            <person name="O'Malley M.A."/>
        </authorList>
    </citation>
    <scope>NUCLEOTIDE SEQUENCE [LARGE SCALE GENOMIC DNA]</scope>
    <source>
        <strain evidence="4">finn</strain>
    </source>
</reference>
<reference evidence="3 4" key="2">
    <citation type="submission" date="2016-08" db="EMBL/GenBank/DDBJ databases">
        <title>Pervasive Adenine N6-methylation of Active Genes in Fungi.</title>
        <authorList>
            <consortium name="DOE Joint Genome Institute"/>
            <person name="Mondo S.J."/>
            <person name="Dannebaum R.O."/>
            <person name="Kuo R.C."/>
            <person name="Labutti K."/>
            <person name="Haridas S."/>
            <person name="Kuo A."/>
            <person name="Salamov A."/>
            <person name="Ahrendt S.R."/>
            <person name="Lipzen A."/>
            <person name="Sullivan W."/>
            <person name="Andreopoulos W.B."/>
            <person name="Clum A."/>
            <person name="Lindquist E."/>
            <person name="Daum C."/>
            <person name="Ramamoorthy G.K."/>
            <person name="Gryganskyi A."/>
            <person name="Culley D."/>
            <person name="Magnuson J.K."/>
            <person name="James T.Y."/>
            <person name="O'Malley M.A."/>
            <person name="Stajich J.E."/>
            <person name="Spatafora J.W."/>
            <person name="Visel A."/>
            <person name="Grigoriev I.V."/>
        </authorList>
    </citation>
    <scope>NUCLEOTIDE SEQUENCE [LARGE SCALE GENOMIC DNA]</scope>
    <source>
        <strain evidence="4">finn</strain>
    </source>
</reference>